<dbReference type="AlphaFoldDB" id="A1Y020"/>
<accession>A1Y020</accession>
<proteinExistence type="predicted"/>
<dbReference type="Pfam" id="PF01370">
    <property type="entry name" value="Epimerase"/>
    <property type="match status" value="1"/>
</dbReference>
<reference evidence="2" key="1">
    <citation type="journal article" date="2007" name="BMC Genomics">
        <title>A genomic survey of the fish parasite Spironucleus salmonicida indicates genomic plasticity among diplomonads and significant lateral gene transfer in eukaryote genome evolution.</title>
        <authorList>
            <person name="Andersson J.O."/>
            <person name="Sjogren A.M."/>
            <person name="Horner D.S."/>
            <person name="Murphy C.A."/>
            <person name="Dyal P.L."/>
            <person name="Svard S.G."/>
            <person name="Logsdon J.M.Jr."/>
            <person name="Ragan M.A."/>
            <person name="Hirt R.P."/>
            <person name="Roger A.J."/>
        </authorList>
    </citation>
    <scope>NUCLEOTIDE SEQUENCE</scope>
    <source>
        <strain evidence="2">ATCC 50380</strain>
    </source>
</reference>
<evidence type="ECO:0000259" key="1">
    <source>
        <dbReference type="Pfam" id="PF01370"/>
    </source>
</evidence>
<evidence type="ECO:0000313" key="2">
    <source>
        <dbReference type="EMBL" id="ABI15605.1"/>
    </source>
</evidence>
<sequence length="306" mass="32850">MSVLITGGAGFIGSHFVSFFASKGYKVTVLDNFATGRNLHADATYVVGDVTDTSAFDTLSTFDFVVHLAAAISVAESMTNPAKYQRSIVEGSRNVFAYAVRTGARAVLSASSAAVYGDCGTDAITEAYRYGGISPYAQAKYDMEGIPAGDTSATRFIFCRFFNVFGPRQDPSSPYTGVMSIFIDRALRGIPITIFGDGEQTRDFVYVKDLVCGAFALLDGGASGVFNIGTGRSTAVQRLAEICADLGGSEIVHAEPRDGDIKYSLSCPEKIFETVGWRAETEFLDGLKATWQWAKDGDSDGFTQRQ</sequence>
<dbReference type="InterPro" id="IPR036291">
    <property type="entry name" value="NAD(P)-bd_dom_sf"/>
</dbReference>
<protein>
    <submittedName>
        <fullName evidence="2">UDP-glucose 4-epimerase</fullName>
    </submittedName>
</protein>
<dbReference type="InterPro" id="IPR050177">
    <property type="entry name" value="Lipid_A_modif_metabolic_enz"/>
</dbReference>
<organism evidence="2">
    <name type="scientific">Spironucleus barkhanus</name>
    <dbReference type="NCBI Taxonomy" id="103874"/>
    <lineage>
        <taxon>Eukaryota</taxon>
        <taxon>Metamonada</taxon>
        <taxon>Diplomonadida</taxon>
        <taxon>Hexamitidae</taxon>
        <taxon>Hexamitinae</taxon>
        <taxon>Spironucleus</taxon>
    </lineage>
</organism>
<dbReference type="InterPro" id="IPR001509">
    <property type="entry name" value="Epimerase_deHydtase"/>
</dbReference>
<dbReference type="EMBL" id="DQ812524">
    <property type="protein sequence ID" value="ABI15605.1"/>
    <property type="molecule type" value="Genomic_DNA"/>
</dbReference>
<name>A1Y020_SPIBA</name>
<dbReference type="SUPFAM" id="SSF51735">
    <property type="entry name" value="NAD(P)-binding Rossmann-fold domains"/>
    <property type="match status" value="1"/>
</dbReference>
<dbReference type="Gene3D" id="3.40.50.720">
    <property type="entry name" value="NAD(P)-binding Rossmann-like Domain"/>
    <property type="match status" value="1"/>
</dbReference>
<feature type="domain" description="NAD-dependent epimerase/dehydratase" evidence="1">
    <location>
        <begin position="3"/>
        <end position="229"/>
    </location>
</feature>
<dbReference type="Gene3D" id="3.90.25.10">
    <property type="entry name" value="UDP-galactose 4-epimerase, domain 1"/>
    <property type="match status" value="1"/>
</dbReference>
<dbReference type="PANTHER" id="PTHR43245:SF13">
    <property type="entry name" value="UDP-D-APIOSE_UDP-D-XYLOSE SYNTHASE 2"/>
    <property type="match status" value="1"/>
</dbReference>
<dbReference type="PANTHER" id="PTHR43245">
    <property type="entry name" value="BIFUNCTIONAL POLYMYXIN RESISTANCE PROTEIN ARNA"/>
    <property type="match status" value="1"/>
</dbReference>